<dbReference type="GO" id="GO:0016705">
    <property type="term" value="F:oxidoreductase activity, acting on paired donors, with incorporation or reduction of molecular oxygen"/>
    <property type="evidence" value="ECO:0007669"/>
    <property type="project" value="InterPro"/>
</dbReference>
<evidence type="ECO:0000313" key="1">
    <source>
        <dbReference type="EMBL" id="CAI2180863.1"/>
    </source>
</evidence>
<keyword evidence="2" id="KW-1185">Reference proteome</keyword>
<comment type="caution">
    <text evidence="1">The sequence shown here is derived from an EMBL/GenBank/DDBJ whole genome shotgun (WGS) entry which is preliminary data.</text>
</comment>
<name>A0A9W4STF2_9GLOM</name>
<feature type="non-terminal residue" evidence="1">
    <location>
        <position position="1"/>
    </location>
</feature>
<sequence>PNEIADYIWPAGTLFALSIHKHKDYWEESKKFNQDRWMVKCFERINNFSSCLVKG</sequence>
<organism evidence="1 2">
    <name type="scientific">Funneliformis geosporum</name>
    <dbReference type="NCBI Taxonomy" id="1117311"/>
    <lineage>
        <taxon>Eukaryota</taxon>
        <taxon>Fungi</taxon>
        <taxon>Fungi incertae sedis</taxon>
        <taxon>Mucoromycota</taxon>
        <taxon>Glomeromycotina</taxon>
        <taxon>Glomeromycetes</taxon>
        <taxon>Glomerales</taxon>
        <taxon>Glomeraceae</taxon>
        <taxon>Funneliformis</taxon>
    </lineage>
</organism>
<dbReference type="Gene3D" id="1.10.630.10">
    <property type="entry name" value="Cytochrome P450"/>
    <property type="match status" value="1"/>
</dbReference>
<reference evidence="1" key="1">
    <citation type="submission" date="2022-08" db="EMBL/GenBank/DDBJ databases">
        <authorList>
            <person name="Kallberg Y."/>
            <person name="Tangrot J."/>
            <person name="Rosling A."/>
        </authorList>
    </citation>
    <scope>NUCLEOTIDE SEQUENCE</scope>
    <source>
        <strain evidence="1">Wild A</strain>
    </source>
</reference>
<evidence type="ECO:0000313" key="2">
    <source>
        <dbReference type="Proteomes" id="UP001153678"/>
    </source>
</evidence>
<dbReference type="GO" id="GO:0020037">
    <property type="term" value="F:heme binding"/>
    <property type="evidence" value="ECO:0007669"/>
    <property type="project" value="InterPro"/>
</dbReference>
<dbReference type="GO" id="GO:0004497">
    <property type="term" value="F:monooxygenase activity"/>
    <property type="evidence" value="ECO:0007669"/>
    <property type="project" value="InterPro"/>
</dbReference>
<dbReference type="AlphaFoldDB" id="A0A9W4STF2"/>
<gene>
    <name evidence="1" type="ORF">FWILDA_LOCUS9794</name>
</gene>
<dbReference type="InterPro" id="IPR036396">
    <property type="entry name" value="Cyt_P450_sf"/>
</dbReference>
<accession>A0A9W4STF2</accession>
<dbReference type="EMBL" id="CAMKVN010002390">
    <property type="protein sequence ID" value="CAI2180863.1"/>
    <property type="molecule type" value="Genomic_DNA"/>
</dbReference>
<protein>
    <submittedName>
        <fullName evidence="1">1761_t:CDS:1</fullName>
    </submittedName>
</protein>
<proteinExistence type="predicted"/>
<dbReference type="GO" id="GO:0005506">
    <property type="term" value="F:iron ion binding"/>
    <property type="evidence" value="ECO:0007669"/>
    <property type="project" value="InterPro"/>
</dbReference>
<dbReference type="Proteomes" id="UP001153678">
    <property type="component" value="Unassembled WGS sequence"/>
</dbReference>